<dbReference type="InterPro" id="IPR011006">
    <property type="entry name" value="CheY-like_superfamily"/>
</dbReference>
<sequence>MPTPSLRILIIDPEHLQRLSIEKMLNRNGYHRIAPIASFEELVIMVDHAQEPFDLVVINTASVSDTGICLEDFCIQCPSIRNALIYEGTPAGLVVNDDPPVEGVVRRLSGVPDTREIEKLMSRIDPRQKQAVRRLLFGRERP</sequence>
<organism evidence="1 2">
    <name type="scientific">Pseudomonas lactis</name>
    <dbReference type="NCBI Taxonomy" id="1615674"/>
    <lineage>
        <taxon>Bacteria</taxon>
        <taxon>Pseudomonadati</taxon>
        <taxon>Pseudomonadota</taxon>
        <taxon>Gammaproteobacteria</taxon>
        <taxon>Pseudomonadales</taxon>
        <taxon>Pseudomonadaceae</taxon>
        <taxon>Pseudomonas</taxon>
    </lineage>
</organism>
<dbReference type="SUPFAM" id="SSF52172">
    <property type="entry name" value="CheY-like"/>
    <property type="match status" value="1"/>
</dbReference>
<dbReference type="Proteomes" id="UP000814074">
    <property type="component" value="Unassembled WGS sequence"/>
</dbReference>
<protein>
    <recommendedName>
        <fullName evidence="3">Chemotaxis protein CheY</fullName>
    </recommendedName>
</protein>
<dbReference type="RefSeq" id="WP_147412262.1">
    <property type="nucleotide sequence ID" value="NZ_JAAQYJ010000001.1"/>
</dbReference>
<evidence type="ECO:0008006" key="3">
    <source>
        <dbReference type="Google" id="ProtNLM"/>
    </source>
</evidence>
<gene>
    <name evidence="1" type="ORF">GIW47_22865</name>
</gene>
<evidence type="ECO:0000313" key="1">
    <source>
        <dbReference type="EMBL" id="MCF5155446.1"/>
    </source>
</evidence>
<reference evidence="1 2" key="1">
    <citation type="submission" date="2019-11" db="EMBL/GenBank/DDBJ databases">
        <title>Epiphytic Pseudomonas syringae from cherry orchards.</title>
        <authorList>
            <person name="Hulin M.T."/>
        </authorList>
    </citation>
    <scope>NUCLEOTIDE SEQUENCE [LARGE SCALE GENOMIC DNA]</scope>
    <source>
        <strain evidence="1 2">PA-6-3B</strain>
    </source>
</reference>
<name>A0ABS9FW31_9PSED</name>
<proteinExistence type="predicted"/>
<evidence type="ECO:0000313" key="2">
    <source>
        <dbReference type="Proteomes" id="UP000814074"/>
    </source>
</evidence>
<keyword evidence="2" id="KW-1185">Reference proteome</keyword>
<dbReference type="Gene3D" id="3.40.50.2300">
    <property type="match status" value="1"/>
</dbReference>
<comment type="caution">
    <text evidence="1">The sequence shown here is derived from an EMBL/GenBank/DDBJ whole genome shotgun (WGS) entry which is preliminary data.</text>
</comment>
<dbReference type="EMBL" id="WKDU01000033">
    <property type="protein sequence ID" value="MCF5155446.1"/>
    <property type="molecule type" value="Genomic_DNA"/>
</dbReference>
<accession>A0ABS9FW31</accession>